<evidence type="ECO:0000256" key="3">
    <source>
        <dbReference type="ARBA" id="ARBA00023163"/>
    </source>
</evidence>
<organism evidence="5 6">
    <name type="scientific">Rhodocytophaga aerolata</name>
    <dbReference type="NCBI Taxonomy" id="455078"/>
    <lineage>
        <taxon>Bacteria</taxon>
        <taxon>Pseudomonadati</taxon>
        <taxon>Bacteroidota</taxon>
        <taxon>Cytophagia</taxon>
        <taxon>Cytophagales</taxon>
        <taxon>Rhodocytophagaceae</taxon>
        <taxon>Rhodocytophaga</taxon>
    </lineage>
</organism>
<dbReference type="RefSeq" id="WP_302042294.1">
    <property type="nucleotide sequence ID" value="NZ_JAUKPO010000063.1"/>
</dbReference>
<dbReference type="EMBL" id="JAUKPO010000063">
    <property type="protein sequence ID" value="MDO1451497.1"/>
    <property type="molecule type" value="Genomic_DNA"/>
</dbReference>
<keyword evidence="2" id="KW-0238">DNA-binding</keyword>
<feature type="domain" description="HTH araC/xylS-type" evidence="4">
    <location>
        <begin position="158"/>
        <end position="259"/>
    </location>
</feature>
<evidence type="ECO:0000259" key="4">
    <source>
        <dbReference type="PROSITE" id="PS01124"/>
    </source>
</evidence>
<dbReference type="Pfam" id="PF20240">
    <property type="entry name" value="DUF6597"/>
    <property type="match status" value="1"/>
</dbReference>
<evidence type="ECO:0000313" key="5">
    <source>
        <dbReference type="EMBL" id="MDO1451497.1"/>
    </source>
</evidence>
<name>A0ABT8RKN8_9BACT</name>
<dbReference type="SMART" id="SM00342">
    <property type="entry name" value="HTH_ARAC"/>
    <property type="match status" value="1"/>
</dbReference>
<keyword evidence="6" id="KW-1185">Reference proteome</keyword>
<comment type="caution">
    <text evidence="5">The sequence shown here is derived from an EMBL/GenBank/DDBJ whole genome shotgun (WGS) entry which is preliminary data.</text>
</comment>
<sequence>MYYKVLAPHPDLRSYIGCYWILKTDATPIGREEVIIPDGYAEIILNLGTAYSWKSTANQTACLIKDTHIVGQRNVSVSVKLPSYLYQIGIKIKPQAMHCLLNLPAIQLSNHLLHTNDLSDPTFSHLADKLFAAATEHEQKLWLDEYFFRKLKSHLATDAVTGYAIHYITARKGLARMDELKNTLGIDYRTLERRFKTTVGLTPKEFARVIRFKNVYKAFRKNQAKDNAYFLDWGYYDQSHYIKEFNFFMGNTPTAYQAEKGGMSDAILRKGLEKAIL</sequence>
<dbReference type="InterPro" id="IPR050204">
    <property type="entry name" value="AraC_XylS_family_regulators"/>
</dbReference>
<evidence type="ECO:0000256" key="1">
    <source>
        <dbReference type="ARBA" id="ARBA00023015"/>
    </source>
</evidence>
<keyword evidence="1" id="KW-0805">Transcription regulation</keyword>
<dbReference type="InterPro" id="IPR018060">
    <property type="entry name" value="HTH_AraC"/>
</dbReference>
<dbReference type="PANTHER" id="PTHR46796:SF13">
    <property type="entry name" value="HTH-TYPE TRANSCRIPTIONAL ACTIVATOR RHAS"/>
    <property type="match status" value="1"/>
</dbReference>
<evidence type="ECO:0000256" key="2">
    <source>
        <dbReference type="ARBA" id="ARBA00023125"/>
    </source>
</evidence>
<keyword evidence="3" id="KW-0804">Transcription</keyword>
<proteinExistence type="predicted"/>
<dbReference type="PROSITE" id="PS01124">
    <property type="entry name" value="HTH_ARAC_FAMILY_2"/>
    <property type="match status" value="1"/>
</dbReference>
<dbReference type="Pfam" id="PF12833">
    <property type="entry name" value="HTH_18"/>
    <property type="match status" value="1"/>
</dbReference>
<dbReference type="PANTHER" id="PTHR46796">
    <property type="entry name" value="HTH-TYPE TRANSCRIPTIONAL ACTIVATOR RHAS-RELATED"/>
    <property type="match status" value="1"/>
</dbReference>
<protein>
    <submittedName>
        <fullName evidence="5">Helix-turn-helix domain-containing protein</fullName>
    </submittedName>
</protein>
<reference evidence="5" key="1">
    <citation type="submission" date="2023-07" db="EMBL/GenBank/DDBJ databases">
        <title>The genome sequence of Rhodocytophaga aerolata KACC 12507.</title>
        <authorList>
            <person name="Zhang X."/>
        </authorList>
    </citation>
    <scope>NUCLEOTIDE SEQUENCE</scope>
    <source>
        <strain evidence="5">KACC 12507</strain>
    </source>
</reference>
<dbReference type="Proteomes" id="UP001168528">
    <property type="component" value="Unassembled WGS sequence"/>
</dbReference>
<evidence type="ECO:0000313" key="6">
    <source>
        <dbReference type="Proteomes" id="UP001168528"/>
    </source>
</evidence>
<accession>A0ABT8RKN8</accession>
<dbReference type="InterPro" id="IPR046532">
    <property type="entry name" value="DUF6597"/>
</dbReference>
<gene>
    <name evidence="5" type="ORF">Q0590_34805</name>
</gene>
<dbReference type="Gene3D" id="1.10.10.60">
    <property type="entry name" value="Homeodomain-like"/>
    <property type="match status" value="1"/>
</dbReference>